<feature type="region of interest" description="Disordered" evidence="1">
    <location>
        <begin position="284"/>
        <end position="392"/>
    </location>
</feature>
<accession>A0AAE8M2P6</accession>
<dbReference type="Proteomes" id="UP001187734">
    <property type="component" value="Unassembled WGS sequence"/>
</dbReference>
<organism evidence="2 3">
    <name type="scientific">Fusarium torulosum</name>
    <dbReference type="NCBI Taxonomy" id="33205"/>
    <lineage>
        <taxon>Eukaryota</taxon>
        <taxon>Fungi</taxon>
        <taxon>Dikarya</taxon>
        <taxon>Ascomycota</taxon>
        <taxon>Pezizomycotina</taxon>
        <taxon>Sordariomycetes</taxon>
        <taxon>Hypocreomycetidae</taxon>
        <taxon>Hypocreales</taxon>
        <taxon>Nectriaceae</taxon>
        <taxon>Fusarium</taxon>
    </lineage>
</organism>
<dbReference type="AlphaFoldDB" id="A0AAE8M2P6"/>
<evidence type="ECO:0008006" key="4">
    <source>
        <dbReference type="Google" id="ProtNLM"/>
    </source>
</evidence>
<name>A0AAE8M2P6_9HYPO</name>
<dbReference type="EMBL" id="ONZP01000085">
    <property type="protein sequence ID" value="SPJ72972.1"/>
    <property type="molecule type" value="Genomic_DNA"/>
</dbReference>
<feature type="compositionally biased region" description="Basic and acidic residues" evidence="1">
    <location>
        <begin position="284"/>
        <end position="306"/>
    </location>
</feature>
<evidence type="ECO:0000313" key="2">
    <source>
        <dbReference type="EMBL" id="SPJ72972.1"/>
    </source>
</evidence>
<evidence type="ECO:0000256" key="1">
    <source>
        <dbReference type="SAM" id="MobiDB-lite"/>
    </source>
</evidence>
<proteinExistence type="predicted"/>
<sequence>MMDAEKDTRATESPYASEICAVYFQGKGPFNELFLATVENGPFSSTLGDVHLEDITFDTGHVIIHYLFTNTYQCLKPRVEVPEKKNALEFVTALRVYIATERLSLHQLRELAREELVRLGDKLELSTLIKVMEESISSFEVLPGITAYIESRLLSFSEESSRATADRVLTEMGIPDTLSKVLFRSIVLMKASERSLAAEPTIQHVAVGRSGITLLPKVEAIKLAEAKAEDKAAQEALRIAEEIAVAEEMAEIRELRCKRATRGKLTSRQKRRLHELLDNAAKRDEYKAARKTKDNEAKLAENKPTGEVESSISSRGNEEQTLTQSDDGKDTGSELLSTRKTTGNAQGSSNTAQTSGDRFFGRPFDQSDDETEQSSDVVYPLTPSFSQASSSW</sequence>
<keyword evidence="3" id="KW-1185">Reference proteome</keyword>
<reference evidence="2" key="1">
    <citation type="submission" date="2018-03" db="EMBL/GenBank/DDBJ databases">
        <authorList>
            <person name="Guldener U."/>
        </authorList>
    </citation>
    <scope>NUCLEOTIDE SEQUENCE</scope>
</reference>
<feature type="compositionally biased region" description="Polar residues" evidence="1">
    <location>
        <begin position="334"/>
        <end position="356"/>
    </location>
</feature>
<evidence type="ECO:0000313" key="3">
    <source>
        <dbReference type="Proteomes" id="UP001187734"/>
    </source>
</evidence>
<dbReference type="PANTHER" id="PTHR37538:SF1">
    <property type="entry name" value="BTB DOMAIN-CONTAINING PROTEIN"/>
    <property type="match status" value="1"/>
</dbReference>
<dbReference type="PANTHER" id="PTHR37538">
    <property type="entry name" value="BTB DOMAIN-CONTAINING PROTEIN"/>
    <property type="match status" value="1"/>
</dbReference>
<protein>
    <recommendedName>
        <fullName evidence="4">BTB domain-containing protein</fullName>
    </recommendedName>
</protein>
<comment type="caution">
    <text evidence="2">The sequence shown here is derived from an EMBL/GenBank/DDBJ whole genome shotgun (WGS) entry which is preliminary data.</text>
</comment>
<feature type="compositionally biased region" description="Polar residues" evidence="1">
    <location>
        <begin position="308"/>
        <end position="325"/>
    </location>
</feature>
<feature type="compositionally biased region" description="Polar residues" evidence="1">
    <location>
        <begin position="383"/>
        <end position="392"/>
    </location>
</feature>
<gene>
    <name evidence="2" type="ORF">FTOL_02701</name>
</gene>